<keyword evidence="2" id="KW-0699">rRNA-binding</keyword>
<dbReference type="Pfam" id="PF01281">
    <property type="entry name" value="Ribosomal_L9_N"/>
    <property type="match status" value="1"/>
</dbReference>
<dbReference type="SUPFAM" id="SSF55653">
    <property type="entry name" value="Ribosomal protein L9 C-domain"/>
    <property type="match status" value="1"/>
</dbReference>
<dbReference type="Pfam" id="PF03948">
    <property type="entry name" value="Ribosomal_L9_C"/>
    <property type="match status" value="1"/>
</dbReference>
<keyword evidence="3" id="KW-0694">RNA-binding</keyword>
<dbReference type="Gramene" id="GBG79834">
    <property type="protein sequence ID" value="GBG79834"/>
    <property type="gene ID" value="CBR_g30099"/>
</dbReference>
<evidence type="ECO:0000256" key="4">
    <source>
        <dbReference type="ARBA" id="ARBA00022980"/>
    </source>
</evidence>
<dbReference type="GO" id="GO:0003735">
    <property type="term" value="F:structural constituent of ribosome"/>
    <property type="evidence" value="ECO:0007669"/>
    <property type="project" value="InterPro"/>
</dbReference>
<keyword evidence="4" id="KW-0689">Ribosomal protein</keyword>
<dbReference type="OMA" id="KFAILIR"/>
<dbReference type="InterPro" id="IPR000244">
    <property type="entry name" value="Ribosomal_bL9"/>
</dbReference>
<dbReference type="GO" id="GO:0005840">
    <property type="term" value="C:ribosome"/>
    <property type="evidence" value="ECO:0007669"/>
    <property type="project" value="UniProtKB-KW"/>
</dbReference>
<dbReference type="OrthoDB" id="5555409at2759"/>
<comment type="caution">
    <text evidence="11">The sequence shown here is derived from an EMBL/GenBank/DDBJ whole genome shotgun (WGS) entry which is preliminary data.</text>
</comment>
<dbReference type="STRING" id="69332.A0A388LC22"/>
<dbReference type="GO" id="GO:1990904">
    <property type="term" value="C:ribonucleoprotein complex"/>
    <property type="evidence" value="ECO:0007669"/>
    <property type="project" value="UniProtKB-KW"/>
</dbReference>
<organism evidence="11 12">
    <name type="scientific">Chara braunii</name>
    <name type="common">Braun's stonewort</name>
    <dbReference type="NCBI Taxonomy" id="69332"/>
    <lineage>
        <taxon>Eukaryota</taxon>
        <taxon>Viridiplantae</taxon>
        <taxon>Streptophyta</taxon>
        <taxon>Charophyceae</taxon>
        <taxon>Charales</taxon>
        <taxon>Characeae</taxon>
        <taxon>Chara</taxon>
    </lineage>
</organism>
<evidence type="ECO:0000256" key="6">
    <source>
        <dbReference type="ARBA" id="ARBA00031047"/>
    </source>
</evidence>
<dbReference type="Proteomes" id="UP000265515">
    <property type="component" value="Unassembled WGS sequence"/>
</dbReference>
<dbReference type="EMBL" id="BFEA01000329">
    <property type="protein sequence ID" value="GBG79834.1"/>
    <property type="molecule type" value="Genomic_DNA"/>
</dbReference>
<evidence type="ECO:0000256" key="8">
    <source>
        <dbReference type="ARBA" id="ARBA00035427"/>
    </source>
</evidence>
<feature type="domain" description="Ribosomal protein L9" evidence="9">
    <location>
        <begin position="37"/>
        <end position="79"/>
    </location>
</feature>
<keyword evidence="12" id="KW-1185">Reference proteome</keyword>
<dbReference type="SUPFAM" id="SSF55658">
    <property type="entry name" value="L9 N-domain-like"/>
    <property type="match status" value="1"/>
</dbReference>
<evidence type="ECO:0000313" key="11">
    <source>
        <dbReference type="EMBL" id="GBG79834.1"/>
    </source>
</evidence>
<dbReference type="PANTHER" id="PTHR21368">
    <property type="entry name" value="50S RIBOSOMAL PROTEIN L9"/>
    <property type="match status" value="1"/>
</dbReference>
<dbReference type="Gene3D" id="3.40.5.10">
    <property type="entry name" value="Ribosomal protein L9, N-terminal domain"/>
    <property type="match status" value="1"/>
</dbReference>
<dbReference type="GO" id="GO:0019843">
    <property type="term" value="F:rRNA binding"/>
    <property type="evidence" value="ECO:0007669"/>
    <property type="project" value="UniProtKB-KW"/>
</dbReference>
<evidence type="ECO:0000256" key="2">
    <source>
        <dbReference type="ARBA" id="ARBA00022730"/>
    </source>
</evidence>
<dbReference type="InterPro" id="IPR036935">
    <property type="entry name" value="Ribosomal_bL9_N_sf"/>
</dbReference>
<evidence type="ECO:0000256" key="1">
    <source>
        <dbReference type="ARBA" id="ARBA00010605"/>
    </source>
</evidence>
<keyword evidence="5" id="KW-0687">Ribonucleoprotein</keyword>
<dbReference type="InterPro" id="IPR020069">
    <property type="entry name" value="Ribosomal_bL9_C"/>
</dbReference>
<gene>
    <name evidence="11" type="ORF">CBR_g30099</name>
</gene>
<evidence type="ECO:0000259" key="9">
    <source>
        <dbReference type="Pfam" id="PF01281"/>
    </source>
</evidence>
<dbReference type="InterPro" id="IPR036791">
    <property type="entry name" value="Ribosomal_bL9_C_sf"/>
</dbReference>
<comment type="similarity">
    <text evidence="1">Belongs to the bacterial ribosomal protein bL9 family.</text>
</comment>
<evidence type="ECO:0000256" key="3">
    <source>
        <dbReference type="ARBA" id="ARBA00022884"/>
    </source>
</evidence>
<evidence type="ECO:0000313" key="12">
    <source>
        <dbReference type="Proteomes" id="UP000265515"/>
    </source>
</evidence>
<accession>A0A388LC22</accession>
<evidence type="ECO:0000256" key="5">
    <source>
        <dbReference type="ARBA" id="ARBA00023274"/>
    </source>
</evidence>
<evidence type="ECO:0000259" key="10">
    <source>
        <dbReference type="Pfam" id="PF03948"/>
    </source>
</evidence>
<dbReference type="InterPro" id="IPR020070">
    <property type="entry name" value="Ribosomal_bL9_N"/>
</dbReference>
<proteinExistence type="inferred from homology"/>
<dbReference type="InterPro" id="IPR009027">
    <property type="entry name" value="Ribosomal_bL9/RNase_H1_N"/>
</dbReference>
<dbReference type="Gene3D" id="3.10.430.100">
    <property type="entry name" value="Ribosomal protein L9, C-terminal domain"/>
    <property type="match status" value="1"/>
</dbReference>
<dbReference type="GO" id="GO:0006412">
    <property type="term" value="P:translation"/>
    <property type="evidence" value="ECO:0007669"/>
    <property type="project" value="InterPro"/>
</dbReference>
<feature type="domain" description="Large ribosomal subunit protein bL9 C-terminal" evidence="10">
    <location>
        <begin position="115"/>
        <end position="188"/>
    </location>
</feature>
<evidence type="ECO:0000256" key="7">
    <source>
        <dbReference type="ARBA" id="ARBA00035193"/>
    </source>
</evidence>
<reference evidence="11 12" key="1">
    <citation type="journal article" date="2018" name="Cell">
        <title>The Chara Genome: Secondary Complexity and Implications for Plant Terrestrialization.</title>
        <authorList>
            <person name="Nishiyama T."/>
            <person name="Sakayama H."/>
            <person name="Vries J.D."/>
            <person name="Buschmann H."/>
            <person name="Saint-Marcoux D."/>
            <person name="Ullrich K.K."/>
            <person name="Haas F.B."/>
            <person name="Vanderstraeten L."/>
            <person name="Becker D."/>
            <person name="Lang D."/>
            <person name="Vosolsobe S."/>
            <person name="Rombauts S."/>
            <person name="Wilhelmsson P.K.I."/>
            <person name="Janitza P."/>
            <person name="Kern R."/>
            <person name="Heyl A."/>
            <person name="Rumpler F."/>
            <person name="Villalobos L.I.A.C."/>
            <person name="Clay J.M."/>
            <person name="Skokan R."/>
            <person name="Toyoda A."/>
            <person name="Suzuki Y."/>
            <person name="Kagoshima H."/>
            <person name="Schijlen E."/>
            <person name="Tajeshwar N."/>
            <person name="Catarino B."/>
            <person name="Hetherington A.J."/>
            <person name="Saltykova A."/>
            <person name="Bonnot C."/>
            <person name="Breuninger H."/>
            <person name="Symeonidi A."/>
            <person name="Radhakrishnan G.V."/>
            <person name="Van Nieuwerburgh F."/>
            <person name="Deforce D."/>
            <person name="Chang C."/>
            <person name="Karol K.G."/>
            <person name="Hedrich R."/>
            <person name="Ulvskov P."/>
            <person name="Glockner G."/>
            <person name="Delwiche C.F."/>
            <person name="Petrasek J."/>
            <person name="Van de Peer Y."/>
            <person name="Friml J."/>
            <person name="Beilby M."/>
            <person name="Dolan L."/>
            <person name="Kohara Y."/>
            <person name="Sugano S."/>
            <person name="Fujiyama A."/>
            <person name="Delaux P.-M."/>
            <person name="Quint M."/>
            <person name="TheiBen G."/>
            <person name="Hagemann M."/>
            <person name="Harholt J."/>
            <person name="Dunand C."/>
            <person name="Zachgo S."/>
            <person name="Langdale J."/>
            <person name="Maumus F."/>
            <person name="Straeten D.V.D."/>
            <person name="Gould S.B."/>
            <person name="Rensing S.A."/>
        </authorList>
    </citation>
    <scope>NUCLEOTIDE SEQUENCE [LARGE SCALE GENOMIC DNA]</scope>
    <source>
        <strain evidence="11 12">S276</strain>
    </source>
</reference>
<dbReference type="AlphaFoldDB" id="A0A388LC22"/>
<name>A0A388LC22_CHABU</name>
<protein>
    <recommendedName>
        <fullName evidence="7">Large ribosomal subunit protein bL9c</fullName>
    </recommendedName>
    <alternativeName>
        <fullName evidence="8">50S ribosomal protein L9, chloroplastic</fullName>
    </alternativeName>
    <alternativeName>
        <fullName evidence="6">CL9</fullName>
    </alternativeName>
</protein>
<sequence>MQHVRARSCGGLLSMVAERTLMMRPLSRGYRHKAKLSVVLTTDVDGIGRHGDIVQVSPGYARNKLLPSKVALPALDKYIAMMKKQCEEAGPQEVKKVDDDQAESEELRKAKLQKEVEAIVNRISRTKVVLRRHTGESTTLRHPVTAADLIKEVRRQLQIEIWGRNVYLPAALTSLGEHQVPVVFPPGIALGGEKEQIHLQVRIRRK</sequence>